<name>A0A8S5S2L8_9CAUD</name>
<reference evidence="1" key="1">
    <citation type="journal article" date="2021" name="Proc. Natl. Acad. Sci. U.S.A.">
        <title>A Catalog of Tens of Thousands of Viruses from Human Metagenomes Reveals Hidden Associations with Chronic Diseases.</title>
        <authorList>
            <person name="Tisza M.J."/>
            <person name="Buck C.B."/>
        </authorList>
    </citation>
    <scope>NUCLEOTIDE SEQUENCE</scope>
    <source>
        <strain evidence="1">CtBLh2</strain>
    </source>
</reference>
<organism evidence="1">
    <name type="scientific">Siphoviridae sp. ctBLh2</name>
    <dbReference type="NCBI Taxonomy" id="2827803"/>
    <lineage>
        <taxon>Viruses</taxon>
        <taxon>Duplodnaviria</taxon>
        <taxon>Heunggongvirae</taxon>
        <taxon>Uroviricota</taxon>
        <taxon>Caudoviricetes</taxon>
    </lineage>
</organism>
<sequence length="262" mass="28907">MLISRINLLNDSLRLLSITCGLRSSDCELTEQIYDRPTPVVKSLGQKIGKTWKQCSRFSGINPIFATSNQQFHTLWTMVTVPRIATVSCLSTTPFIHGIRYEGNFRAELLLSPDSDSVIQDFLSRKADIALVPALAVQLLADARMVTEYCVGGVPSCREGLLASSDPLVEGWRDYGELPFAFAVWVAHAEVDADTVESLQHALTYGLEHGYEALLDSPFAADSAAAYGELLQFDYIFDNQKNQALQKFWDSGVKVAPRANPG</sequence>
<accession>A0A8S5S2L8</accession>
<dbReference type="EMBL" id="BK032514">
    <property type="protein sequence ID" value="DAF45222.1"/>
    <property type="molecule type" value="Genomic_DNA"/>
</dbReference>
<dbReference type="Gene3D" id="3.40.190.10">
    <property type="entry name" value="Periplasmic binding protein-like II"/>
    <property type="match status" value="1"/>
</dbReference>
<evidence type="ECO:0000313" key="1">
    <source>
        <dbReference type="EMBL" id="DAF45222.1"/>
    </source>
</evidence>
<proteinExistence type="predicted"/>
<dbReference type="SUPFAM" id="SSF53850">
    <property type="entry name" value="Periplasmic binding protein-like II"/>
    <property type="match status" value="1"/>
</dbReference>
<protein>
    <submittedName>
        <fullName evidence="1">Uncharacterized protein</fullName>
    </submittedName>
</protein>